<evidence type="ECO:0000256" key="1">
    <source>
        <dbReference type="SAM" id="MobiDB-lite"/>
    </source>
</evidence>
<evidence type="ECO:0000313" key="3">
    <source>
        <dbReference type="Proteomes" id="UP000027135"/>
    </source>
</evidence>
<evidence type="ECO:0000313" key="2">
    <source>
        <dbReference type="EMBL" id="KDR12024.1"/>
    </source>
</evidence>
<protein>
    <submittedName>
        <fullName evidence="2">Uncharacterized protein</fullName>
    </submittedName>
</protein>
<organism evidence="2 3">
    <name type="scientific">Zootermopsis nevadensis</name>
    <name type="common">Dampwood termite</name>
    <dbReference type="NCBI Taxonomy" id="136037"/>
    <lineage>
        <taxon>Eukaryota</taxon>
        <taxon>Metazoa</taxon>
        <taxon>Ecdysozoa</taxon>
        <taxon>Arthropoda</taxon>
        <taxon>Hexapoda</taxon>
        <taxon>Insecta</taxon>
        <taxon>Pterygota</taxon>
        <taxon>Neoptera</taxon>
        <taxon>Polyneoptera</taxon>
        <taxon>Dictyoptera</taxon>
        <taxon>Blattodea</taxon>
        <taxon>Blattoidea</taxon>
        <taxon>Termitoidae</taxon>
        <taxon>Termopsidae</taxon>
        <taxon>Zootermopsis</taxon>
    </lineage>
</organism>
<name>A0A067QQD8_ZOONE</name>
<dbReference type="Proteomes" id="UP000027135">
    <property type="component" value="Unassembled WGS sequence"/>
</dbReference>
<proteinExistence type="predicted"/>
<dbReference type="EMBL" id="KK853052">
    <property type="protein sequence ID" value="KDR12024.1"/>
    <property type="molecule type" value="Genomic_DNA"/>
</dbReference>
<sequence length="122" mass="14298">MSRYMRAKYYQNYKTRARMGRAQHFKENDTHNVAPGPKTNAQYCREYRQRKRSRTTQAASDEPASSIDEDFVADEMESVMEFDPDLSDPFGIPNMATGALNWTCIGADIYFKRNILRQRLWT</sequence>
<accession>A0A067QQD8</accession>
<gene>
    <name evidence="2" type="ORF">L798_14180</name>
</gene>
<dbReference type="InParanoid" id="A0A067QQD8"/>
<keyword evidence="3" id="KW-1185">Reference proteome</keyword>
<dbReference type="AlphaFoldDB" id="A0A067QQD8"/>
<feature type="region of interest" description="Disordered" evidence="1">
    <location>
        <begin position="47"/>
        <end position="68"/>
    </location>
</feature>
<reference evidence="2 3" key="1">
    <citation type="journal article" date="2014" name="Nat. Commun.">
        <title>Molecular traces of alternative social organization in a termite genome.</title>
        <authorList>
            <person name="Terrapon N."/>
            <person name="Li C."/>
            <person name="Robertson H.M."/>
            <person name="Ji L."/>
            <person name="Meng X."/>
            <person name="Booth W."/>
            <person name="Chen Z."/>
            <person name="Childers C.P."/>
            <person name="Glastad K.M."/>
            <person name="Gokhale K."/>
            <person name="Gowin J."/>
            <person name="Gronenberg W."/>
            <person name="Hermansen R.A."/>
            <person name="Hu H."/>
            <person name="Hunt B.G."/>
            <person name="Huylmans A.K."/>
            <person name="Khalil S.M."/>
            <person name="Mitchell R.D."/>
            <person name="Munoz-Torres M.C."/>
            <person name="Mustard J.A."/>
            <person name="Pan H."/>
            <person name="Reese J.T."/>
            <person name="Scharf M.E."/>
            <person name="Sun F."/>
            <person name="Vogel H."/>
            <person name="Xiao J."/>
            <person name="Yang W."/>
            <person name="Yang Z."/>
            <person name="Yang Z."/>
            <person name="Zhou J."/>
            <person name="Zhu J."/>
            <person name="Brent C.S."/>
            <person name="Elsik C.G."/>
            <person name="Goodisman M.A."/>
            <person name="Liberles D.A."/>
            <person name="Roe R.M."/>
            <person name="Vargo E.L."/>
            <person name="Vilcinskas A."/>
            <person name="Wang J."/>
            <person name="Bornberg-Bauer E."/>
            <person name="Korb J."/>
            <person name="Zhang G."/>
            <person name="Liebig J."/>
        </authorList>
    </citation>
    <scope>NUCLEOTIDE SEQUENCE [LARGE SCALE GENOMIC DNA]</scope>
    <source>
        <tissue evidence="2">Whole organism</tissue>
    </source>
</reference>